<dbReference type="AlphaFoldDB" id="A0AAV2YLV0"/>
<name>A0AAV2YLV0_9STRA</name>
<reference evidence="3" key="2">
    <citation type="journal article" date="2023" name="Microbiol Resour">
        <title>Decontamination and Annotation of the Draft Genome Sequence of the Oomycete Lagenidium giganteum ARSEF 373.</title>
        <authorList>
            <person name="Morgan W.R."/>
            <person name="Tartar A."/>
        </authorList>
    </citation>
    <scope>NUCLEOTIDE SEQUENCE</scope>
    <source>
        <strain evidence="3">ARSEF 373</strain>
    </source>
</reference>
<feature type="region of interest" description="Disordered" evidence="2">
    <location>
        <begin position="1"/>
        <end position="112"/>
    </location>
</feature>
<evidence type="ECO:0000313" key="4">
    <source>
        <dbReference type="Proteomes" id="UP001146120"/>
    </source>
</evidence>
<sequence>MAPNYMSVSPKKKGSDSDAAAPETATPPPATTTPAVPSTTAAATTPAMDNQVRAQSSSTIGMTEVRSAASHGAPTPAQSVLSSSFSSPRIRRHGHASASGRSTGTGTGVDRSLLQKYEDVRHELDRISRMSSQSVDLTECSQEMAQVQKELKKVRRNSIAMIQTQKELLEKMDRAERSSFRRFFTVNRENKMEKLRAKLCEKLSESVEVDQELERLERKSGSLQELRRTSLIAASTSHNNSQIDLELLCKMEELEREKEDILSNLLTSASLPDINQLHSRIAMYSSELKACDCIKKQVDKVAAMYRHALQLLRMALATIVAADYSGTVKEFAFGPYPLTVEAGHLMEAAAHIVQPESCRRYREFAPELLNVRPPKFPQAVTDFARRARTNFDPNSALAVEGMRKLRTAENVILLTQRIALHKLEVIEKWRKDVEHDHERAETAHRKLEARLEEHMATLAQTAAA</sequence>
<comment type="caution">
    <text evidence="3">The sequence shown here is derived from an EMBL/GenBank/DDBJ whole genome shotgun (WGS) entry which is preliminary data.</text>
</comment>
<protein>
    <submittedName>
        <fullName evidence="3">Uncharacterized protein</fullName>
    </submittedName>
</protein>
<feature type="compositionally biased region" description="Low complexity" evidence="2">
    <location>
        <begin position="32"/>
        <end position="47"/>
    </location>
</feature>
<evidence type="ECO:0000256" key="2">
    <source>
        <dbReference type="SAM" id="MobiDB-lite"/>
    </source>
</evidence>
<dbReference type="Proteomes" id="UP001146120">
    <property type="component" value="Unassembled WGS sequence"/>
</dbReference>
<accession>A0AAV2YLV0</accession>
<evidence type="ECO:0000256" key="1">
    <source>
        <dbReference type="SAM" id="Coils"/>
    </source>
</evidence>
<organism evidence="3 4">
    <name type="scientific">Lagenidium giganteum</name>
    <dbReference type="NCBI Taxonomy" id="4803"/>
    <lineage>
        <taxon>Eukaryota</taxon>
        <taxon>Sar</taxon>
        <taxon>Stramenopiles</taxon>
        <taxon>Oomycota</taxon>
        <taxon>Peronosporomycetes</taxon>
        <taxon>Pythiales</taxon>
        <taxon>Pythiaceae</taxon>
    </lineage>
</organism>
<dbReference type="EMBL" id="DAKRPA010000219">
    <property type="protein sequence ID" value="DAZ95070.1"/>
    <property type="molecule type" value="Genomic_DNA"/>
</dbReference>
<feature type="coiled-coil region" evidence="1">
    <location>
        <begin position="430"/>
        <end position="464"/>
    </location>
</feature>
<keyword evidence="4" id="KW-1185">Reference proteome</keyword>
<proteinExistence type="predicted"/>
<reference evidence="3" key="1">
    <citation type="submission" date="2022-11" db="EMBL/GenBank/DDBJ databases">
        <authorList>
            <person name="Morgan W.R."/>
            <person name="Tartar A."/>
        </authorList>
    </citation>
    <scope>NUCLEOTIDE SEQUENCE</scope>
    <source>
        <strain evidence="3">ARSEF 373</strain>
    </source>
</reference>
<feature type="compositionally biased region" description="Polar residues" evidence="2">
    <location>
        <begin position="76"/>
        <end position="87"/>
    </location>
</feature>
<gene>
    <name evidence="3" type="ORF">N0F65_002964</name>
</gene>
<keyword evidence="1" id="KW-0175">Coiled coil</keyword>
<evidence type="ECO:0000313" key="3">
    <source>
        <dbReference type="EMBL" id="DAZ95070.1"/>
    </source>
</evidence>
<feature type="compositionally biased region" description="Polar residues" evidence="2">
    <location>
        <begin position="52"/>
        <end position="61"/>
    </location>
</feature>